<evidence type="ECO:0000313" key="2">
    <source>
        <dbReference type="EMBL" id="RCW78321.1"/>
    </source>
</evidence>
<feature type="compositionally biased region" description="Basic residues" evidence="1">
    <location>
        <begin position="78"/>
        <end position="88"/>
    </location>
</feature>
<keyword evidence="3" id="KW-1185">Reference proteome</keyword>
<organism evidence="2 3">
    <name type="scientific">Phyllobacterium bourgognense</name>
    <dbReference type="NCBI Taxonomy" id="314236"/>
    <lineage>
        <taxon>Bacteria</taxon>
        <taxon>Pseudomonadati</taxon>
        <taxon>Pseudomonadota</taxon>
        <taxon>Alphaproteobacteria</taxon>
        <taxon>Hyphomicrobiales</taxon>
        <taxon>Phyllobacteriaceae</taxon>
        <taxon>Phyllobacterium</taxon>
    </lineage>
</organism>
<protein>
    <submittedName>
        <fullName evidence="2">Uncharacterized protein</fullName>
    </submittedName>
</protein>
<feature type="region of interest" description="Disordered" evidence="1">
    <location>
        <begin position="1"/>
        <end position="118"/>
    </location>
</feature>
<comment type="caution">
    <text evidence="2">The sequence shown here is derived from an EMBL/GenBank/DDBJ whole genome shotgun (WGS) entry which is preliminary data.</text>
</comment>
<sequence length="195" mass="22509">MRPPRWRGWGCRPWSPPTRASTSRASLAAEHHEGEEEADRQEGPGRFRPRHQRAPQGAEDRRAGWPQGRYQDQDIRRAGRQTHTRSGRPLRDRDRKYDHDHSSSRRSRQCDALRPNRQGADGCFQDCQRPEATSMCWWPARLPRVLLAARIVSLAGSYDTIISAASSTVDYRPRNSLIEFGFLQALPDDLTRRRI</sequence>
<feature type="compositionally biased region" description="Basic and acidic residues" evidence="1">
    <location>
        <begin position="89"/>
        <end position="111"/>
    </location>
</feature>
<dbReference type="Proteomes" id="UP000253324">
    <property type="component" value="Unassembled WGS sequence"/>
</dbReference>
<evidence type="ECO:0000313" key="3">
    <source>
        <dbReference type="Proteomes" id="UP000253324"/>
    </source>
</evidence>
<proteinExistence type="predicted"/>
<dbReference type="AlphaFoldDB" id="A0A368YDJ0"/>
<reference evidence="2 3" key="1">
    <citation type="submission" date="2018-07" db="EMBL/GenBank/DDBJ databases">
        <title>Genomic Encyclopedia of Type Strains, Phase III (KMG-III): the genomes of soil and plant-associated and newly described type strains.</title>
        <authorList>
            <person name="Whitman W."/>
        </authorList>
    </citation>
    <scope>NUCLEOTIDE SEQUENCE [LARGE SCALE GENOMIC DNA]</scope>
    <source>
        <strain evidence="2 3">31-25a</strain>
    </source>
</reference>
<evidence type="ECO:0000256" key="1">
    <source>
        <dbReference type="SAM" id="MobiDB-lite"/>
    </source>
</evidence>
<gene>
    <name evidence="2" type="ORF">C7476_12623</name>
</gene>
<feature type="compositionally biased region" description="Low complexity" evidence="1">
    <location>
        <begin position="1"/>
        <end position="28"/>
    </location>
</feature>
<dbReference type="EMBL" id="QPJM01000026">
    <property type="protein sequence ID" value="RCW78321.1"/>
    <property type="molecule type" value="Genomic_DNA"/>
</dbReference>
<feature type="compositionally biased region" description="Basic and acidic residues" evidence="1">
    <location>
        <begin position="29"/>
        <end position="45"/>
    </location>
</feature>
<name>A0A368YDJ0_9HYPH</name>
<accession>A0A368YDJ0</accession>